<reference evidence="1" key="1">
    <citation type="journal article" date="2012" name="PLoS Genet.">
        <title>Comparative analysis of the genomes of two field isolates of the rice blast fungus Magnaporthe oryzae.</title>
        <authorList>
            <person name="Xue M."/>
            <person name="Yang J."/>
            <person name="Li Z."/>
            <person name="Hu S."/>
            <person name="Yao N."/>
            <person name="Dean R.A."/>
            <person name="Zhao W."/>
            <person name="Shen M."/>
            <person name="Zhang H."/>
            <person name="Li C."/>
            <person name="Liu L."/>
            <person name="Cao L."/>
            <person name="Xu X."/>
            <person name="Xing Y."/>
            <person name="Hsiang T."/>
            <person name="Zhang Z."/>
            <person name="Xu J.R."/>
            <person name="Peng Y.L."/>
        </authorList>
    </citation>
    <scope>NUCLEOTIDE SEQUENCE</scope>
    <source>
        <strain evidence="1">Y34</strain>
    </source>
</reference>
<dbReference type="EMBL" id="JH793789">
    <property type="protein sequence ID" value="ELQ40041.1"/>
    <property type="molecule type" value="Genomic_DNA"/>
</dbReference>
<evidence type="ECO:0000313" key="1">
    <source>
        <dbReference type="EMBL" id="ELQ40041.1"/>
    </source>
</evidence>
<dbReference type="Proteomes" id="UP000011086">
    <property type="component" value="Unassembled WGS sequence"/>
</dbReference>
<protein>
    <submittedName>
        <fullName evidence="1">Uncharacterized protein</fullName>
    </submittedName>
</protein>
<organism evidence="1">
    <name type="scientific">Pyricularia oryzae (strain Y34)</name>
    <name type="common">Rice blast fungus</name>
    <name type="synonym">Magnaporthe oryzae</name>
    <dbReference type="NCBI Taxonomy" id="1143189"/>
    <lineage>
        <taxon>Eukaryota</taxon>
        <taxon>Fungi</taxon>
        <taxon>Dikarya</taxon>
        <taxon>Ascomycota</taxon>
        <taxon>Pezizomycotina</taxon>
        <taxon>Sordariomycetes</taxon>
        <taxon>Sordariomycetidae</taxon>
        <taxon>Magnaporthales</taxon>
        <taxon>Pyriculariaceae</taxon>
        <taxon>Pyricularia</taxon>
    </lineage>
</organism>
<dbReference type="AlphaFoldDB" id="A0AA97P0Z9"/>
<gene>
    <name evidence="1" type="ORF">OOU_Y34scaffold00463g1</name>
</gene>
<accession>A0AA97P0Z9</accession>
<proteinExistence type="predicted"/>
<sequence length="70" mass="8125">MAEFACFLVGLLDAFRHHLGCLVLDLLHHLLLRSVTHLVKALSALFNYSSPWLRWAWPFRVMFGNVDCRV</sequence>
<name>A0AA97P0Z9_PYRO3</name>